<keyword evidence="2" id="KW-1185">Reference proteome</keyword>
<dbReference type="Proteomes" id="UP001211907">
    <property type="component" value="Unassembled WGS sequence"/>
</dbReference>
<organism evidence="1 2">
    <name type="scientific">Physocladia obscura</name>
    <dbReference type="NCBI Taxonomy" id="109957"/>
    <lineage>
        <taxon>Eukaryota</taxon>
        <taxon>Fungi</taxon>
        <taxon>Fungi incertae sedis</taxon>
        <taxon>Chytridiomycota</taxon>
        <taxon>Chytridiomycota incertae sedis</taxon>
        <taxon>Chytridiomycetes</taxon>
        <taxon>Chytridiales</taxon>
        <taxon>Chytriomycetaceae</taxon>
        <taxon>Physocladia</taxon>
    </lineage>
</organism>
<gene>
    <name evidence="1" type="ORF">HK100_011003</name>
</gene>
<comment type="caution">
    <text evidence="1">The sequence shown here is derived from an EMBL/GenBank/DDBJ whole genome shotgun (WGS) entry which is preliminary data.</text>
</comment>
<protein>
    <submittedName>
        <fullName evidence="1">Uncharacterized protein</fullName>
    </submittedName>
</protein>
<proteinExistence type="predicted"/>
<dbReference type="EMBL" id="JADGJH010006319">
    <property type="protein sequence ID" value="KAJ3077517.1"/>
    <property type="molecule type" value="Genomic_DNA"/>
</dbReference>
<name>A0AAD5X9M1_9FUNG</name>
<reference evidence="1" key="1">
    <citation type="submission" date="2020-05" db="EMBL/GenBank/DDBJ databases">
        <title>Phylogenomic resolution of chytrid fungi.</title>
        <authorList>
            <person name="Stajich J.E."/>
            <person name="Amses K."/>
            <person name="Simmons R."/>
            <person name="Seto K."/>
            <person name="Myers J."/>
            <person name="Bonds A."/>
            <person name="Quandt C.A."/>
            <person name="Barry K."/>
            <person name="Liu P."/>
            <person name="Grigoriev I."/>
            <person name="Longcore J.E."/>
            <person name="James T.Y."/>
        </authorList>
    </citation>
    <scope>NUCLEOTIDE SEQUENCE</scope>
    <source>
        <strain evidence="1">JEL0513</strain>
    </source>
</reference>
<evidence type="ECO:0000313" key="1">
    <source>
        <dbReference type="EMBL" id="KAJ3077517.1"/>
    </source>
</evidence>
<sequence>MENLSELRRAVKEEYGDAMPVSVAFIQLWTGGTQITDLDDLDGISDRYFKKGKRGLFVDIHTTPSSVREPSSISLVADSIQPAAKKQRIDARLLPELSTKFKTFEENAQIVDGSIVSSNQTLLPHPQDALQKLFVRKCYQDVYRLMEPLIRARVRNFAISGTPG</sequence>
<evidence type="ECO:0000313" key="2">
    <source>
        <dbReference type="Proteomes" id="UP001211907"/>
    </source>
</evidence>
<accession>A0AAD5X9M1</accession>
<dbReference type="AlphaFoldDB" id="A0AAD5X9M1"/>
<feature type="non-terminal residue" evidence="1">
    <location>
        <position position="164"/>
    </location>
</feature>